<keyword evidence="2" id="KW-0614">Plasmid</keyword>
<comment type="caution">
    <text evidence="2">The sequence shown here is derived from an EMBL/GenBank/DDBJ whole genome shotgun (WGS) entry which is preliminary data.</text>
</comment>
<keyword evidence="1" id="KW-0472">Membrane</keyword>
<organism evidence="2 3">
    <name type="scientific">Lactobacillus apis</name>
    <dbReference type="NCBI Taxonomy" id="303541"/>
    <lineage>
        <taxon>Bacteria</taxon>
        <taxon>Bacillati</taxon>
        <taxon>Bacillota</taxon>
        <taxon>Bacilli</taxon>
        <taxon>Lactobacillales</taxon>
        <taxon>Lactobacillaceae</taxon>
        <taxon>Lactobacillus</taxon>
    </lineage>
</organism>
<keyword evidence="1" id="KW-1133">Transmembrane helix</keyword>
<sequence length="139" mass="16468">MRKIKFEDIYGNQYSFLAKDVTSKSILVKEEILDLIKEKGKDWPYYYNFLKDKACFSTPVGLILVYQDTWWSLKPKLEAAAKRKRVKEKLKNLVILTCYCFKETMCFLFVLLLLILQFIAPIPIIMAIVFVVFRIFHLL</sequence>
<dbReference type="AlphaFoldDB" id="A0A0F4LLG1"/>
<keyword evidence="1" id="KW-0812">Transmembrane</keyword>
<dbReference type="PATRIC" id="fig|303541.3.peg.91"/>
<proteinExistence type="predicted"/>
<evidence type="ECO:0000313" key="3">
    <source>
        <dbReference type="Proteomes" id="UP000033682"/>
    </source>
</evidence>
<evidence type="ECO:0000256" key="1">
    <source>
        <dbReference type="SAM" id="Phobius"/>
    </source>
</evidence>
<dbReference type="EMBL" id="JXLG01000016">
    <property type="protein sequence ID" value="KJY59682.1"/>
    <property type="molecule type" value="Genomic_DNA"/>
</dbReference>
<evidence type="ECO:0000313" key="2">
    <source>
        <dbReference type="EMBL" id="KJY59682.1"/>
    </source>
</evidence>
<protein>
    <submittedName>
        <fullName evidence="2">Uncharacterized protein</fullName>
    </submittedName>
</protein>
<dbReference type="RefSeq" id="WP_046308354.1">
    <property type="nucleotide sequence ID" value="NZ_KQ034005.1"/>
</dbReference>
<dbReference type="Proteomes" id="UP000033682">
    <property type="component" value="Plasmid pHma11p1"/>
</dbReference>
<dbReference type="HOGENOM" id="CLU_1842534_0_0_9"/>
<feature type="transmembrane region" description="Helical" evidence="1">
    <location>
        <begin position="93"/>
        <end position="112"/>
    </location>
</feature>
<geneLocation type="plasmid" evidence="2">
    <name>pHma11p1</name>
</geneLocation>
<reference evidence="2 3" key="1">
    <citation type="submission" date="2015-01" db="EMBL/GenBank/DDBJ databases">
        <title>Comparative genomics of the lactic acid bacteria isolated from the honey bee gut.</title>
        <authorList>
            <person name="Ellegaard K.M."/>
            <person name="Tamarit D."/>
            <person name="Javelind E."/>
            <person name="Olofsson T."/>
            <person name="Andersson S.G."/>
            <person name="Vasquez A."/>
        </authorList>
    </citation>
    <scope>NUCLEOTIDE SEQUENCE [LARGE SCALE GENOMIC DNA]</scope>
    <source>
        <strain evidence="2 3">Hma11</strain>
        <plasmid evidence="2">pHma11p1</plasmid>
    </source>
</reference>
<accession>A0A0F4LLG1</accession>
<name>A0A0F4LLG1_9LACO</name>
<gene>
    <name evidence="2" type="ORF">JF72_15180</name>
</gene>
<keyword evidence="3" id="KW-1185">Reference proteome</keyword>
<feature type="transmembrane region" description="Helical" evidence="1">
    <location>
        <begin position="118"/>
        <end position="136"/>
    </location>
</feature>